<keyword evidence="2" id="KW-1185">Reference proteome</keyword>
<gene>
    <name evidence="1" type="ORF">AVEN_231168_1</name>
</gene>
<comment type="caution">
    <text evidence="1">The sequence shown here is derived from an EMBL/GenBank/DDBJ whole genome shotgun (WGS) entry which is preliminary data.</text>
</comment>
<dbReference type="AlphaFoldDB" id="A0A4Y2QHZ2"/>
<organism evidence="1 2">
    <name type="scientific">Araneus ventricosus</name>
    <name type="common">Orbweaver spider</name>
    <name type="synonym">Epeira ventricosa</name>
    <dbReference type="NCBI Taxonomy" id="182803"/>
    <lineage>
        <taxon>Eukaryota</taxon>
        <taxon>Metazoa</taxon>
        <taxon>Ecdysozoa</taxon>
        <taxon>Arthropoda</taxon>
        <taxon>Chelicerata</taxon>
        <taxon>Arachnida</taxon>
        <taxon>Araneae</taxon>
        <taxon>Araneomorphae</taxon>
        <taxon>Entelegynae</taxon>
        <taxon>Araneoidea</taxon>
        <taxon>Araneidae</taxon>
        <taxon>Araneus</taxon>
    </lineage>
</organism>
<sequence>MPKNEEDHESYSPYFLREDGLPYPGPDLSSAHVPRPLFRCSDRWKESLFNQYDLSPRHLLERENSVMKLSTLFPAANVIHQWNYGHLHLL</sequence>
<evidence type="ECO:0000313" key="1">
    <source>
        <dbReference type="EMBL" id="GBN62899.1"/>
    </source>
</evidence>
<name>A0A4Y2QHZ2_ARAVE</name>
<dbReference type="EMBL" id="BGPR01013933">
    <property type="protein sequence ID" value="GBN62899.1"/>
    <property type="molecule type" value="Genomic_DNA"/>
</dbReference>
<reference evidence="1 2" key="1">
    <citation type="journal article" date="2019" name="Sci. Rep.">
        <title>Orb-weaving spider Araneus ventricosus genome elucidates the spidroin gene catalogue.</title>
        <authorList>
            <person name="Kono N."/>
            <person name="Nakamura H."/>
            <person name="Ohtoshi R."/>
            <person name="Moran D.A.P."/>
            <person name="Shinohara A."/>
            <person name="Yoshida Y."/>
            <person name="Fujiwara M."/>
            <person name="Mori M."/>
            <person name="Tomita M."/>
            <person name="Arakawa K."/>
        </authorList>
    </citation>
    <scope>NUCLEOTIDE SEQUENCE [LARGE SCALE GENOMIC DNA]</scope>
</reference>
<evidence type="ECO:0000313" key="2">
    <source>
        <dbReference type="Proteomes" id="UP000499080"/>
    </source>
</evidence>
<dbReference type="Proteomes" id="UP000499080">
    <property type="component" value="Unassembled WGS sequence"/>
</dbReference>
<protein>
    <submittedName>
        <fullName evidence="1">Uncharacterized protein</fullName>
    </submittedName>
</protein>
<proteinExistence type="predicted"/>
<accession>A0A4Y2QHZ2</accession>